<feature type="transmembrane region" description="Helical" evidence="6">
    <location>
        <begin position="155"/>
        <end position="172"/>
    </location>
</feature>
<feature type="transmembrane region" description="Helical" evidence="6">
    <location>
        <begin position="233"/>
        <end position="253"/>
    </location>
</feature>
<sequence>MDSRRAPQVWGVSIKHLSLITLTFQNSALILIMHYSRVMPTVGGHRYYTSTAVFLNEVIKLAISITMALYDLSASAHSSLPATSLFKELLRLVFTGDSWQLAIPAILYTLQNSLQFLAVSNLNAATFQVTYQMKILTTAIFSVTMLGMSLSLRKWLSLVLLMVGVAIVQIPSEPDVPTLKDLKEGHTGFHFPRSITGLRDLGRAANNIHKRSATYEGIEQDFAMQHPQLNGSVGLAAVITACVISGLAGVYFEKILKNTATPASVWVRNVQLSFYSLFPALFIGVIFKDGADIARDGFFSGYNWAVWTTITLQAFGGVVVALVVNYAHNIAKNFATSISIVVSLLASVWFFDFEITASFVVGTAVVLLATYLYSSDAQSHRPAPISIAEYEKTTIGGGRSSLDVQANPPKNLRSPMRGEAHTTSRPGTPTFERRHFSSGSFSKREE</sequence>
<feature type="compositionally biased region" description="Polar residues" evidence="5">
    <location>
        <begin position="437"/>
        <end position="446"/>
    </location>
</feature>
<comment type="subcellular location">
    <subcellularLocation>
        <location evidence="1">Membrane</location>
        <topology evidence="1">Multi-pass membrane protein</topology>
    </subcellularLocation>
</comment>
<evidence type="ECO:0000256" key="1">
    <source>
        <dbReference type="ARBA" id="ARBA00004141"/>
    </source>
</evidence>
<protein>
    <recommendedName>
        <fullName evidence="9">UDP-galactose transporter</fullName>
    </recommendedName>
</protein>
<dbReference type="NCBIfam" id="TIGR00803">
    <property type="entry name" value="nst"/>
    <property type="match status" value="2"/>
</dbReference>
<evidence type="ECO:0008006" key="9">
    <source>
        <dbReference type="Google" id="ProtNLM"/>
    </source>
</evidence>
<dbReference type="PIRSF" id="PIRSF005799">
    <property type="entry name" value="UDP-gal_transpt"/>
    <property type="match status" value="1"/>
</dbReference>
<proteinExistence type="predicted"/>
<dbReference type="RefSeq" id="XP_069197030.1">
    <property type="nucleotide sequence ID" value="XM_069344602.1"/>
</dbReference>
<keyword evidence="2 6" id="KW-0812">Transmembrane</keyword>
<feature type="transmembrane region" description="Helical" evidence="6">
    <location>
        <begin position="334"/>
        <end position="351"/>
    </location>
</feature>
<evidence type="ECO:0000256" key="3">
    <source>
        <dbReference type="ARBA" id="ARBA00022989"/>
    </source>
</evidence>
<dbReference type="Proteomes" id="UP001562354">
    <property type="component" value="Unassembled WGS sequence"/>
</dbReference>
<gene>
    <name evidence="7" type="ORF">AAFC00_004892</name>
</gene>
<evidence type="ECO:0000256" key="4">
    <source>
        <dbReference type="ARBA" id="ARBA00023136"/>
    </source>
</evidence>
<dbReference type="SUPFAM" id="SSF103481">
    <property type="entry name" value="Multidrug resistance efflux transporter EmrE"/>
    <property type="match status" value="1"/>
</dbReference>
<dbReference type="InterPro" id="IPR037185">
    <property type="entry name" value="EmrE-like"/>
</dbReference>
<keyword evidence="3 6" id="KW-1133">Transmembrane helix</keyword>
<keyword evidence="8" id="KW-1185">Reference proteome</keyword>
<feature type="transmembrane region" description="Helical" evidence="6">
    <location>
        <begin position="307"/>
        <end position="327"/>
    </location>
</feature>
<accession>A0ABR3P3V8</accession>
<dbReference type="EMBL" id="JBFMKM010000016">
    <property type="protein sequence ID" value="KAL1297348.1"/>
    <property type="molecule type" value="Genomic_DNA"/>
</dbReference>
<evidence type="ECO:0000313" key="8">
    <source>
        <dbReference type="Proteomes" id="UP001562354"/>
    </source>
</evidence>
<comment type="caution">
    <text evidence="7">The sequence shown here is derived from an EMBL/GenBank/DDBJ whole genome shotgun (WGS) entry which is preliminary data.</text>
</comment>
<name>A0ABR3P3V8_9PEZI</name>
<evidence type="ECO:0000256" key="5">
    <source>
        <dbReference type="SAM" id="MobiDB-lite"/>
    </source>
</evidence>
<dbReference type="PANTHER" id="PTHR10231">
    <property type="entry name" value="NUCLEOTIDE-SUGAR TRANSMEMBRANE TRANSPORTER"/>
    <property type="match status" value="1"/>
</dbReference>
<reference evidence="7 8" key="1">
    <citation type="submission" date="2024-07" db="EMBL/GenBank/DDBJ databases">
        <title>Draft sequence of the Neodothiora populina.</title>
        <authorList>
            <person name="Drown D.D."/>
            <person name="Schuette U.S."/>
            <person name="Buechlein A.B."/>
            <person name="Rusch D.R."/>
            <person name="Winton L.W."/>
            <person name="Adams G.A."/>
        </authorList>
    </citation>
    <scope>NUCLEOTIDE SEQUENCE [LARGE SCALE GENOMIC DNA]</scope>
    <source>
        <strain evidence="7 8">CPC 39397</strain>
    </source>
</reference>
<dbReference type="GeneID" id="95978592"/>
<feature type="region of interest" description="Disordered" evidence="5">
    <location>
        <begin position="398"/>
        <end position="446"/>
    </location>
</feature>
<feature type="transmembrane region" description="Helical" evidence="6">
    <location>
        <begin position="357"/>
        <end position="374"/>
    </location>
</feature>
<organism evidence="7 8">
    <name type="scientific">Neodothiora populina</name>
    <dbReference type="NCBI Taxonomy" id="2781224"/>
    <lineage>
        <taxon>Eukaryota</taxon>
        <taxon>Fungi</taxon>
        <taxon>Dikarya</taxon>
        <taxon>Ascomycota</taxon>
        <taxon>Pezizomycotina</taxon>
        <taxon>Dothideomycetes</taxon>
        <taxon>Dothideomycetidae</taxon>
        <taxon>Dothideales</taxon>
        <taxon>Dothioraceae</taxon>
        <taxon>Neodothiora</taxon>
    </lineage>
</organism>
<keyword evidence="4 6" id="KW-0472">Membrane</keyword>
<evidence type="ECO:0000256" key="2">
    <source>
        <dbReference type="ARBA" id="ARBA00022692"/>
    </source>
</evidence>
<feature type="transmembrane region" description="Helical" evidence="6">
    <location>
        <begin position="265"/>
        <end position="287"/>
    </location>
</feature>
<dbReference type="Pfam" id="PF04142">
    <property type="entry name" value="Nuc_sug_transp"/>
    <property type="match status" value="1"/>
</dbReference>
<evidence type="ECO:0000256" key="6">
    <source>
        <dbReference type="SAM" id="Phobius"/>
    </source>
</evidence>
<evidence type="ECO:0000313" key="7">
    <source>
        <dbReference type="EMBL" id="KAL1297348.1"/>
    </source>
</evidence>
<dbReference type="InterPro" id="IPR007271">
    <property type="entry name" value="Nuc_sug_transpt"/>
</dbReference>